<dbReference type="AlphaFoldDB" id="A0A822Z4F2"/>
<proteinExistence type="predicted"/>
<evidence type="ECO:0000313" key="1">
    <source>
        <dbReference type="EMBL" id="DAD39697.1"/>
    </source>
</evidence>
<evidence type="ECO:0000313" key="2">
    <source>
        <dbReference type="Proteomes" id="UP000607653"/>
    </source>
</evidence>
<reference evidence="1 2" key="1">
    <citation type="journal article" date="2020" name="Mol. Biol. Evol.">
        <title>Distinct Expression and Methylation Patterns for Genes with Different Fates following a Single Whole-Genome Duplication in Flowering Plants.</title>
        <authorList>
            <person name="Shi T."/>
            <person name="Rahmani R.S."/>
            <person name="Gugger P.F."/>
            <person name="Wang M."/>
            <person name="Li H."/>
            <person name="Zhang Y."/>
            <person name="Li Z."/>
            <person name="Wang Q."/>
            <person name="Van de Peer Y."/>
            <person name="Marchal K."/>
            <person name="Chen J."/>
        </authorList>
    </citation>
    <scope>NUCLEOTIDE SEQUENCE [LARGE SCALE GENOMIC DNA]</scope>
    <source>
        <tissue evidence="1">Leaf</tissue>
    </source>
</reference>
<comment type="caution">
    <text evidence="1">The sequence shown here is derived from an EMBL/GenBank/DDBJ whole genome shotgun (WGS) entry which is preliminary data.</text>
</comment>
<gene>
    <name evidence="1" type="ORF">HUJ06_014020</name>
</gene>
<keyword evidence="2" id="KW-1185">Reference proteome</keyword>
<protein>
    <submittedName>
        <fullName evidence="1">Uncharacterized protein</fullName>
    </submittedName>
</protein>
<sequence length="57" mass="6444">MREKGGKRAEGITVSYRALFAALSWRFSFTYIHEYVFPYSGGPSSLLVQELNGVTRV</sequence>
<name>A0A822Z4F2_NELNU</name>
<dbReference type="EMBL" id="DUZY01000005">
    <property type="protein sequence ID" value="DAD39697.1"/>
    <property type="molecule type" value="Genomic_DNA"/>
</dbReference>
<accession>A0A822Z4F2</accession>
<organism evidence="1 2">
    <name type="scientific">Nelumbo nucifera</name>
    <name type="common">Sacred lotus</name>
    <dbReference type="NCBI Taxonomy" id="4432"/>
    <lineage>
        <taxon>Eukaryota</taxon>
        <taxon>Viridiplantae</taxon>
        <taxon>Streptophyta</taxon>
        <taxon>Embryophyta</taxon>
        <taxon>Tracheophyta</taxon>
        <taxon>Spermatophyta</taxon>
        <taxon>Magnoliopsida</taxon>
        <taxon>Proteales</taxon>
        <taxon>Nelumbonaceae</taxon>
        <taxon>Nelumbo</taxon>
    </lineage>
</organism>
<dbReference type="Proteomes" id="UP000607653">
    <property type="component" value="Unassembled WGS sequence"/>
</dbReference>